<protein>
    <submittedName>
        <fullName evidence="2">Uncharacterized protein</fullName>
    </submittedName>
</protein>
<feature type="transmembrane region" description="Helical" evidence="1">
    <location>
        <begin position="41"/>
        <end position="61"/>
    </location>
</feature>
<dbReference type="Proteomes" id="UP001642540">
    <property type="component" value="Unassembled WGS sequence"/>
</dbReference>
<evidence type="ECO:0000313" key="2">
    <source>
        <dbReference type="EMBL" id="CAL8143208.1"/>
    </source>
</evidence>
<keyword evidence="1" id="KW-0812">Transmembrane</keyword>
<name>A0ABP1S3S1_9HEXA</name>
<dbReference type="EMBL" id="CAXLJM020000151">
    <property type="protein sequence ID" value="CAL8143208.1"/>
    <property type="molecule type" value="Genomic_DNA"/>
</dbReference>
<evidence type="ECO:0000256" key="1">
    <source>
        <dbReference type="SAM" id="Phobius"/>
    </source>
</evidence>
<sequence length="128" mass="14673">MSNFKQSDVAQTVLWANLCAHKLDWMEYPIMVSILDDDVRIFFLKLSQNYVPILVFILIAAKQGKRKSPNYLPNHCTVNSEFRTTQFTHQLCFAVSTSVQLHLRADRVEIARCEAAEDDGSITSTCFR</sequence>
<comment type="caution">
    <text evidence="2">The sequence shown here is derived from an EMBL/GenBank/DDBJ whole genome shotgun (WGS) entry which is preliminary data.</text>
</comment>
<accession>A0ABP1S3S1</accession>
<reference evidence="2 3" key="1">
    <citation type="submission" date="2024-08" db="EMBL/GenBank/DDBJ databases">
        <authorList>
            <person name="Cucini C."/>
            <person name="Frati F."/>
        </authorList>
    </citation>
    <scope>NUCLEOTIDE SEQUENCE [LARGE SCALE GENOMIC DNA]</scope>
</reference>
<keyword evidence="1" id="KW-0472">Membrane</keyword>
<keyword evidence="1" id="KW-1133">Transmembrane helix</keyword>
<organism evidence="2 3">
    <name type="scientific">Orchesella dallaii</name>
    <dbReference type="NCBI Taxonomy" id="48710"/>
    <lineage>
        <taxon>Eukaryota</taxon>
        <taxon>Metazoa</taxon>
        <taxon>Ecdysozoa</taxon>
        <taxon>Arthropoda</taxon>
        <taxon>Hexapoda</taxon>
        <taxon>Collembola</taxon>
        <taxon>Entomobryomorpha</taxon>
        <taxon>Entomobryoidea</taxon>
        <taxon>Orchesellidae</taxon>
        <taxon>Orchesellinae</taxon>
        <taxon>Orchesella</taxon>
    </lineage>
</organism>
<gene>
    <name evidence="2" type="ORF">ODALV1_LOCUS29353</name>
</gene>
<proteinExistence type="predicted"/>
<evidence type="ECO:0000313" key="3">
    <source>
        <dbReference type="Proteomes" id="UP001642540"/>
    </source>
</evidence>
<keyword evidence="3" id="KW-1185">Reference proteome</keyword>